<name>A0A2U8QZL0_9FLAO</name>
<gene>
    <name evidence="1" type="ORF">DI487_07570</name>
</gene>
<dbReference type="OrthoDB" id="751203at2"/>
<reference evidence="1 2" key="1">
    <citation type="submission" date="2018-05" db="EMBL/GenBank/DDBJ databases">
        <title>Flavobacterium sp. MEBiC07310.</title>
        <authorList>
            <person name="Baek K."/>
        </authorList>
    </citation>
    <scope>NUCLEOTIDE SEQUENCE [LARGE SCALE GENOMIC DNA]</scope>
    <source>
        <strain evidence="1 2">MEBiC07310</strain>
    </source>
</reference>
<dbReference type="InterPro" id="IPR036291">
    <property type="entry name" value="NAD(P)-bd_dom_sf"/>
</dbReference>
<proteinExistence type="predicted"/>
<sequence>MQKQVSILGCGWLGLPLAEQFLEQDYLVKGSTTSVANHDLLKGKNIIPYLVELKENEVFGNFDHFLDGSQILIINFPPRFKADSPESLVKKIENCLPIIERSTIEHIIFVSSTAVFPDSFPMQTIYEDTAPHPNNERGKQLLEAENRLRYNTHFQSTIIRFGGLISEDRHPIYHIAGKSNIDNPEAPVNLIHRQDCINFIFHIINNKLWNKTLNVAYPKHPKRKDYYPQKALELNLDSLTFKENSISKGKYISCKYLREKYNFTFQFMI</sequence>
<keyword evidence="2" id="KW-1185">Reference proteome</keyword>
<dbReference type="Gene3D" id="3.40.50.720">
    <property type="entry name" value="NAD(P)-binding Rossmann-like Domain"/>
    <property type="match status" value="1"/>
</dbReference>
<organism evidence="1 2">
    <name type="scientific">Flavobacterium sediminis</name>
    <dbReference type="NCBI Taxonomy" id="2201181"/>
    <lineage>
        <taxon>Bacteria</taxon>
        <taxon>Pseudomonadati</taxon>
        <taxon>Bacteroidota</taxon>
        <taxon>Flavobacteriia</taxon>
        <taxon>Flavobacteriales</taxon>
        <taxon>Flavobacteriaceae</taxon>
        <taxon>Flavobacterium</taxon>
    </lineage>
</organism>
<evidence type="ECO:0000313" key="2">
    <source>
        <dbReference type="Proteomes" id="UP000245429"/>
    </source>
</evidence>
<accession>A0A2U8QZL0</accession>
<evidence type="ECO:0000313" key="1">
    <source>
        <dbReference type="EMBL" id="AWM15294.1"/>
    </source>
</evidence>
<protein>
    <submittedName>
        <fullName evidence="1">NAD(P)-dependent oxidoreductase</fullName>
    </submittedName>
</protein>
<dbReference type="SUPFAM" id="SSF51735">
    <property type="entry name" value="NAD(P)-binding Rossmann-fold domains"/>
    <property type="match status" value="1"/>
</dbReference>
<dbReference type="EMBL" id="CP029463">
    <property type="protein sequence ID" value="AWM15294.1"/>
    <property type="molecule type" value="Genomic_DNA"/>
</dbReference>
<dbReference type="Proteomes" id="UP000245429">
    <property type="component" value="Chromosome"/>
</dbReference>
<dbReference type="AlphaFoldDB" id="A0A2U8QZL0"/>
<dbReference type="KEGG" id="fse:DI487_07570"/>